<protein>
    <submittedName>
        <fullName evidence="2">Uncharacterized membrane protein</fullName>
    </submittedName>
</protein>
<evidence type="ECO:0000313" key="3">
    <source>
        <dbReference type="Proteomes" id="UP000198584"/>
    </source>
</evidence>
<feature type="transmembrane region" description="Helical" evidence="1">
    <location>
        <begin position="111"/>
        <end position="130"/>
    </location>
</feature>
<name>A0A1H4H893_9BACI</name>
<reference evidence="2 3" key="1">
    <citation type="submission" date="2016-10" db="EMBL/GenBank/DDBJ databases">
        <authorList>
            <person name="de Groot N.N."/>
        </authorList>
    </citation>
    <scope>NUCLEOTIDE SEQUENCE [LARGE SCALE GENOMIC DNA]</scope>
    <source>
        <strain evidence="2 3">CCM7597</strain>
    </source>
</reference>
<keyword evidence="1" id="KW-0472">Membrane</keyword>
<evidence type="ECO:0000256" key="1">
    <source>
        <dbReference type="SAM" id="Phobius"/>
    </source>
</evidence>
<sequence>MNTTSNSKKAKVNIRDSFWFLPTIYGIISLFAVAAVTFADQALLPMISKAIPNLFLTNQDIAKSLYSALITAILTMTTISFSTIMVVLTTYTTQFSPRTLQNFMQSRVTQHVLGVYSFGFIFTLLNLILLTEDKKQALASPFFTVVVSIVCLAFFILFIHHSAKFVQVNNLIGEIRKNTSAIIDKTFSKKSHLDASEWKEADISQLKGGKGQYIFASRSGYIQHVQIKELVHWAKDNYLMLEAHFFIGDYVQKGMPLFTYWGQKEEIDCDTSQCNEFLLIGNERTDLQDIEFSIQKLVEIAVKAISPGINDPHTAVNCINRIGSILAELGDQYKEIRYYADDDEHLRLIMEPIHYSDYLYKSFYQIRIYGKHDISVMNAVLDALYRVAVVNKKPVKKEVWKFAEYMRSAIDEDALDELDYYYYKQLVDKLAIACDQYMESERP</sequence>
<proteinExistence type="predicted"/>
<dbReference type="OrthoDB" id="2955631at2"/>
<organism evidence="2 3">
    <name type="scientific">Thalassobacillus cyri</name>
    <dbReference type="NCBI Taxonomy" id="571932"/>
    <lineage>
        <taxon>Bacteria</taxon>
        <taxon>Bacillati</taxon>
        <taxon>Bacillota</taxon>
        <taxon>Bacilli</taxon>
        <taxon>Bacillales</taxon>
        <taxon>Bacillaceae</taxon>
        <taxon>Thalassobacillus</taxon>
    </lineage>
</organism>
<keyword evidence="1" id="KW-0812">Transmembrane</keyword>
<dbReference type="Proteomes" id="UP000198584">
    <property type="component" value="Unassembled WGS sequence"/>
</dbReference>
<feature type="transmembrane region" description="Helical" evidence="1">
    <location>
        <begin position="20"/>
        <end position="44"/>
    </location>
</feature>
<evidence type="ECO:0000313" key="2">
    <source>
        <dbReference type="EMBL" id="SEB18063.1"/>
    </source>
</evidence>
<feature type="transmembrane region" description="Helical" evidence="1">
    <location>
        <begin position="142"/>
        <end position="160"/>
    </location>
</feature>
<keyword evidence="3" id="KW-1185">Reference proteome</keyword>
<dbReference type="Pfam" id="PF10011">
    <property type="entry name" value="DUF2254"/>
    <property type="match status" value="1"/>
</dbReference>
<feature type="transmembrane region" description="Helical" evidence="1">
    <location>
        <begin position="65"/>
        <end position="91"/>
    </location>
</feature>
<accession>A0A1H4H893</accession>
<dbReference type="InterPro" id="IPR018723">
    <property type="entry name" value="DUF2254_membrane"/>
</dbReference>
<dbReference type="EMBL" id="FNQR01000024">
    <property type="protein sequence ID" value="SEB18063.1"/>
    <property type="molecule type" value="Genomic_DNA"/>
</dbReference>
<dbReference type="AlphaFoldDB" id="A0A1H4H893"/>
<keyword evidence="1" id="KW-1133">Transmembrane helix</keyword>
<dbReference type="STRING" id="571932.SAMN05421743_12420"/>
<gene>
    <name evidence="2" type="ORF">SAMN05421743_12420</name>
</gene>